<dbReference type="Gene3D" id="3.40.50.850">
    <property type="entry name" value="Isochorismatase-like"/>
    <property type="match status" value="1"/>
</dbReference>
<dbReference type="eggNOG" id="COG1335">
    <property type="taxonomic scope" value="Bacteria"/>
</dbReference>
<dbReference type="InterPro" id="IPR000868">
    <property type="entry name" value="Isochorismatase-like_dom"/>
</dbReference>
<evidence type="ECO:0000313" key="3">
    <source>
        <dbReference type="Proteomes" id="UP000000238"/>
    </source>
</evidence>
<accession>Q2SKD8</accession>
<organism evidence="2 3">
    <name type="scientific">Hahella chejuensis (strain KCTC 2396)</name>
    <dbReference type="NCBI Taxonomy" id="349521"/>
    <lineage>
        <taxon>Bacteria</taxon>
        <taxon>Pseudomonadati</taxon>
        <taxon>Pseudomonadota</taxon>
        <taxon>Gammaproteobacteria</taxon>
        <taxon>Oceanospirillales</taxon>
        <taxon>Hahellaceae</taxon>
        <taxon>Hahella</taxon>
    </lineage>
</organism>
<dbReference type="PANTHER" id="PTHR14119">
    <property type="entry name" value="HYDROLASE"/>
    <property type="match status" value="1"/>
</dbReference>
<dbReference type="PANTHER" id="PTHR14119:SF3">
    <property type="entry name" value="ISOCHORISMATASE DOMAIN-CONTAINING PROTEIN 2"/>
    <property type="match status" value="1"/>
</dbReference>
<dbReference type="Pfam" id="PF00857">
    <property type="entry name" value="Isochorismatase"/>
    <property type="match status" value="1"/>
</dbReference>
<dbReference type="HOGENOM" id="CLU_066901_0_1_6"/>
<dbReference type="STRING" id="349521.HCH_02055"/>
<dbReference type="OrthoDB" id="9796958at2"/>
<dbReference type="RefSeq" id="WP_011395957.1">
    <property type="nucleotide sequence ID" value="NC_007645.1"/>
</dbReference>
<dbReference type="CDD" id="cd01012">
    <property type="entry name" value="YcaC_related"/>
    <property type="match status" value="1"/>
</dbReference>
<sequence length="185" mass="20967">MTAAYQWLEAKDCVLVLVDIQGKLAQLMHEKERLFSQLQRMVKGALLFDIPILWMEQLPEKLGPTIPEISELLPDLRPIPKHAFSCYGEPRFVEALQKSGRKRVLLTGIESHVCVYQSAYHLIEAGYDVTLINDAISSRDPANRELGLQRMQALGATPSSVEMVLFELQKEAAGERFRPMAQLFK</sequence>
<dbReference type="InterPro" id="IPR050993">
    <property type="entry name" value="Isochorismatase_domain"/>
</dbReference>
<reference evidence="2 3" key="1">
    <citation type="journal article" date="2005" name="Nucleic Acids Res.">
        <title>Genomic blueprint of Hahella chejuensis, a marine microbe producing an algicidal agent.</title>
        <authorList>
            <person name="Jeong H."/>
            <person name="Yim J.H."/>
            <person name="Lee C."/>
            <person name="Choi S.-H."/>
            <person name="Park Y.K."/>
            <person name="Yoon S.H."/>
            <person name="Hur C.-G."/>
            <person name="Kang H.-Y."/>
            <person name="Kim D."/>
            <person name="Lee H.H."/>
            <person name="Park K.H."/>
            <person name="Park S.-H."/>
            <person name="Park H.-S."/>
            <person name="Lee H.K."/>
            <person name="Oh T.K."/>
            <person name="Kim J.F."/>
        </authorList>
    </citation>
    <scope>NUCLEOTIDE SEQUENCE [LARGE SCALE GENOMIC DNA]</scope>
    <source>
        <strain evidence="2 3">KCTC 2396</strain>
    </source>
</reference>
<keyword evidence="3" id="KW-1185">Reference proteome</keyword>
<evidence type="ECO:0000313" key="2">
    <source>
        <dbReference type="EMBL" id="ABC28886.1"/>
    </source>
</evidence>
<dbReference type="AlphaFoldDB" id="Q2SKD8"/>
<dbReference type="EMBL" id="CP000155">
    <property type="protein sequence ID" value="ABC28886.1"/>
    <property type="molecule type" value="Genomic_DNA"/>
</dbReference>
<dbReference type="SUPFAM" id="SSF52499">
    <property type="entry name" value="Isochorismatase-like hydrolases"/>
    <property type="match status" value="1"/>
</dbReference>
<evidence type="ECO:0000259" key="1">
    <source>
        <dbReference type="Pfam" id="PF00857"/>
    </source>
</evidence>
<protein>
    <submittedName>
        <fullName evidence="2">Amidases related to nicotinamidase</fullName>
    </submittedName>
</protein>
<name>Q2SKD8_HAHCH</name>
<gene>
    <name evidence="2" type="ordered locus">HCH_02055</name>
</gene>
<dbReference type="Proteomes" id="UP000000238">
    <property type="component" value="Chromosome"/>
</dbReference>
<dbReference type="InterPro" id="IPR036380">
    <property type="entry name" value="Isochorismatase-like_sf"/>
</dbReference>
<feature type="domain" description="Isochorismatase-like" evidence="1">
    <location>
        <begin position="14"/>
        <end position="162"/>
    </location>
</feature>
<dbReference type="KEGG" id="hch:HCH_02055"/>
<proteinExistence type="predicted"/>